<proteinExistence type="predicted"/>
<accession>A0A1M6AG55</accession>
<name>A0A1M6AG55_9FLAO</name>
<dbReference type="OrthoDB" id="1433719at2"/>
<dbReference type="Proteomes" id="UP000184432">
    <property type="component" value="Unassembled WGS sequence"/>
</dbReference>
<dbReference type="STRING" id="570521.SAMN04488508_101277"/>
<evidence type="ECO:0000313" key="1">
    <source>
        <dbReference type="EMBL" id="SHI35455.1"/>
    </source>
</evidence>
<gene>
    <name evidence="1" type="ORF">SAMN04488508_101277</name>
</gene>
<organism evidence="1 2">
    <name type="scientific">Aquimarina spongiae</name>
    <dbReference type="NCBI Taxonomy" id="570521"/>
    <lineage>
        <taxon>Bacteria</taxon>
        <taxon>Pseudomonadati</taxon>
        <taxon>Bacteroidota</taxon>
        <taxon>Flavobacteriia</taxon>
        <taxon>Flavobacteriales</taxon>
        <taxon>Flavobacteriaceae</taxon>
        <taxon>Aquimarina</taxon>
    </lineage>
</organism>
<reference evidence="2" key="1">
    <citation type="submission" date="2016-11" db="EMBL/GenBank/DDBJ databases">
        <authorList>
            <person name="Varghese N."/>
            <person name="Submissions S."/>
        </authorList>
    </citation>
    <scope>NUCLEOTIDE SEQUENCE [LARGE SCALE GENOMIC DNA]</scope>
    <source>
        <strain evidence="2">DSM 22623</strain>
    </source>
</reference>
<dbReference type="SUPFAM" id="SSF52266">
    <property type="entry name" value="SGNH hydrolase"/>
    <property type="match status" value="1"/>
</dbReference>
<keyword evidence="2" id="KW-1185">Reference proteome</keyword>
<dbReference type="AlphaFoldDB" id="A0A1M6AG55"/>
<sequence>MKKFILKLSLFSTICLGIVTFVLMNYGGNIDYFYEKFTTPKTKSMIVGDSRSFQGIQPAVINEYFKDTEYNAPMLNYSFTIAQAIIGPLYNESIYKKLDESADNGIFIISVTPEMLTVHEGYDNAVGEYREEGQPPHNMNFVNTNPNYEYLVKNLSFFHFRAMFRQKSKVHKDGWLEETNLPTDEKVFEDWKKNQIAMFLKDAKKSKLSEVRIQSLSDLINKLKQHGHVFLVRMPISKEFLSYEEQYFPTFGNVIDKVAKSNDISYFDFNLGEMKYKTYDGHHIDKFSGKEFTKVLSDSIFNSKKKRKRVAEHSVN</sequence>
<protein>
    <submittedName>
        <fullName evidence="1">Uncharacterized protein</fullName>
    </submittedName>
</protein>
<evidence type="ECO:0000313" key="2">
    <source>
        <dbReference type="Proteomes" id="UP000184432"/>
    </source>
</evidence>
<dbReference type="RefSeq" id="WP_073312847.1">
    <property type="nucleotide sequence ID" value="NZ_FQYP01000001.1"/>
</dbReference>
<dbReference type="EMBL" id="FQYP01000001">
    <property type="protein sequence ID" value="SHI35455.1"/>
    <property type="molecule type" value="Genomic_DNA"/>
</dbReference>